<gene>
    <name evidence="1" type="ORF">LUZ62_043878</name>
</gene>
<organism evidence="1 2">
    <name type="scientific">Rhynchospora pubera</name>
    <dbReference type="NCBI Taxonomy" id="906938"/>
    <lineage>
        <taxon>Eukaryota</taxon>
        <taxon>Viridiplantae</taxon>
        <taxon>Streptophyta</taxon>
        <taxon>Embryophyta</taxon>
        <taxon>Tracheophyta</taxon>
        <taxon>Spermatophyta</taxon>
        <taxon>Magnoliopsida</taxon>
        <taxon>Liliopsida</taxon>
        <taxon>Poales</taxon>
        <taxon>Cyperaceae</taxon>
        <taxon>Cyperoideae</taxon>
        <taxon>Rhynchosporeae</taxon>
        <taxon>Rhynchospora</taxon>
    </lineage>
</organism>
<reference evidence="1" key="1">
    <citation type="submission" date="2022-08" db="EMBL/GenBank/DDBJ databases">
        <authorList>
            <person name="Marques A."/>
        </authorList>
    </citation>
    <scope>NUCLEOTIDE SEQUENCE</scope>
    <source>
        <strain evidence="1">RhyPub2mFocal</strain>
        <tissue evidence="1">Leaves</tissue>
    </source>
</reference>
<accession>A0AAV8FQT9</accession>
<evidence type="ECO:0000313" key="1">
    <source>
        <dbReference type="EMBL" id="KAJ4792632.1"/>
    </source>
</evidence>
<keyword evidence="2" id="KW-1185">Reference proteome</keyword>
<protein>
    <submittedName>
        <fullName evidence="1">Calcineurin-like metallo-phosphoesterase superfamily protein</fullName>
    </submittedName>
</protein>
<dbReference type="AlphaFoldDB" id="A0AAV8FQT9"/>
<comment type="caution">
    <text evidence="1">The sequence shown here is derived from an EMBL/GenBank/DDBJ whole genome shotgun (WGS) entry which is preliminary data.</text>
</comment>
<dbReference type="SUPFAM" id="SSF56300">
    <property type="entry name" value="Metallo-dependent phosphatases"/>
    <property type="match status" value="1"/>
</dbReference>
<evidence type="ECO:0000313" key="2">
    <source>
        <dbReference type="Proteomes" id="UP001140206"/>
    </source>
</evidence>
<dbReference type="Gene3D" id="3.60.21.10">
    <property type="match status" value="1"/>
</dbReference>
<proteinExistence type="predicted"/>
<name>A0AAV8FQT9_9POAL</name>
<dbReference type="InterPro" id="IPR029052">
    <property type="entry name" value="Metallo-depent_PP-like"/>
</dbReference>
<sequence length="302" mass="34227">MDGYASGVHHHGRSKEVSWSRTFLTQAALCFFLFAAFKIGEPQIEVPLSSAPAPDLGTVRSVEPSTDFYFLSVAGGSRPIESQSWLLKQMEMFAKIYKPKFVLNVAQLGEEDPLWHNATHHPELLKMPWYTTTASKGRGIGNFMKKIELPYDQVLEIIGIDTGVFQNLLQNETNNTDFKEQIDWLRQTLASTTADWRIVVGFNPLVVCNKQNNKEATKLWGLLQDIFLRYRVNAYLSTNGCSSYIYRDLGISYIEHLRPTDKLHSGFLLHGVSPLDIKTYLVDSKGRVKLKYSFTQQGRGAI</sequence>
<dbReference type="Proteomes" id="UP001140206">
    <property type="component" value="Chromosome 2"/>
</dbReference>
<dbReference type="EMBL" id="JAMFTS010000002">
    <property type="protein sequence ID" value="KAJ4792632.1"/>
    <property type="molecule type" value="Genomic_DNA"/>
</dbReference>